<keyword evidence="6" id="KW-0539">Nucleus</keyword>
<dbReference type="Proteomes" id="UP000019804">
    <property type="component" value="Unassembled WGS sequence"/>
</dbReference>
<evidence type="ECO:0000256" key="5">
    <source>
        <dbReference type="ARBA" id="ARBA00022833"/>
    </source>
</evidence>
<dbReference type="CDD" id="cd12148">
    <property type="entry name" value="fungal_TF_MHR"/>
    <property type="match status" value="1"/>
</dbReference>
<dbReference type="FunFam" id="3.30.160.60:FF:002343">
    <property type="entry name" value="Zinc finger protein 33A"/>
    <property type="match status" value="1"/>
</dbReference>
<evidence type="ECO:0000313" key="10">
    <source>
        <dbReference type="Proteomes" id="UP000019804"/>
    </source>
</evidence>
<dbReference type="GeneID" id="63702164"/>
<dbReference type="GO" id="GO:0008270">
    <property type="term" value="F:zinc ion binding"/>
    <property type="evidence" value="ECO:0007669"/>
    <property type="project" value="UniProtKB-KW"/>
</dbReference>
<dbReference type="Pfam" id="PF04082">
    <property type="entry name" value="Fungal_trans"/>
    <property type="match status" value="1"/>
</dbReference>
<feature type="domain" description="C2H2-type" evidence="8">
    <location>
        <begin position="15"/>
        <end position="42"/>
    </location>
</feature>
<dbReference type="Gene3D" id="3.30.160.60">
    <property type="entry name" value="Classic Zinc Finger"/>
    <property type="match status" value="2"/>
</dbReference>
<accession>A0A017SR80</accession>
<keyword evidence="4 7" id="KW-0863">Zinc-finger</keyword>
<dbReference type="PROSITE" id="PS50157">
    <property type="entry name" value="ZINC_FINGER_C2H2_2"/>
    <property type="match status" value="2"/>
</dbReference>
<evidence type="ECO:0000259" key="8">
    <source>
        <dbReference type="PROSITE" id="PS50157"/>
    </source>
</evidence>
<keyword evidence="10" id="KW-1185">Reference proteome</keyword>
<dbReference type="PANTHER" id="PTHR40626">
    <property type="entry name" value="MIP31509P"/>
    <property type="match status" value="1"/>
</dbReference>
<keyword evidence="5" id="KW-0862">Zinc</keyword>
<dbReference type="AlphaFoldDB" id="A0A017SR80"/>
<dbReference type="RefSeq" id="XP_040642737.1">
    <property type="nucleotide sequence ID" value="XM_040787040.1"/>
</dbReference>
<evidence type="ECO:0000256" key="2">
    <source>
        <dbReference type="ARBA" id="ARBA00022723"/>
    </source>
</evidence>
<dbReference type="InterPro" id="IPR013087">
    <property type="entry name" value="Znf_C2H2_type"/>
</dbReference>
<dbReference type="InterPro" id="IPR036236">
    <property type="entry name" value="Znf_C2H2_sf"/>
</dbReference>
<dbReference type="GO" id="GO:0005634">
    <property type="term" value="C:nucleus"/>
    <property type="evidence" value="ECO:0007669"/>
    <property type="project" value="UniProtKB-SubCell"/>
</dbReference>
<keyword evidence="3" id="KW-0677">Repeat</keyword>
<feature type="domain" description="C2H2-type" evidence="8">
    <location>
        <begin position="43"/>
        <end position="70"/>
    </location>
</feature>
<dbReference type="Pfam" id="PF00096">
    <property type="entry name" value="zf-C2H2"/>
    <property type="match status" value="2"/>
</dbReference>
<evidence type="ECO:0000256" key="4">
    <source>
        <dbReference type="ARBA" id="ARBA00022771"/>
    </source>
</evidence>
<gene>
    <name evidence="9" type="ORF">EURHEDRAFT_528057</name>
</gene>
<evidence type="ECO:0000313" key="9">
    <source>
        <dbReference type="EMBL" id="EYE99049.1"/>
    </source>
</evidence>
<sequence length="688" mass="76592">MSSSSRQRSRSSKRFQCPLCSKFYTTLEHLARHERTHANFKPFQCKVCGKCFGRQDVLGRHTRLHTAAVPSRTESSMADITRSSIDKTRLPTPLNQSIASAELFDQPEVENMNALLDSPDDLLEWLMPDFGSSSALPLPFMEDHTYQPFAQTSDLSDETDATKQAQRTPGKMAVHQIYTLIDDLSKRLNSDLQNAGFTSAFLDTCLQEFLSRTLPSFPVIHEPTFNPREIIPPLLLTMAALGSLFVCLPGSVEKGEILWRLGHTAVATSWNTLLGLRGPRDSCDGIQVVLTALLGQSYALLSGNPNIRTTALVVHGLGFYWARTCGMYVVKDTQVDDVPGLNAPQSEKESAWKMWVAAEVQRRALLGHYILDGLISQASASPASARHLINPLDTTFSDTAFAARTADEWILEMAHSTAVQIPFSSVFASVFSNDYPSKPICLSKFSTIVVIEGLQSLVSDLYEITGPTFGTIPATQIIHALLSLYESNPTKLLIQNYNDDHLQLSIRWHTVCLELAVSSTTLYHQLCETYKLPRVFGERTSTNRPANHRNFDLTHWAMSADALRAVLHATAIIRLLNDIPFSRSHAIHIPAAIFASTMVLGSVYLVHGEIIHLPESFQWRDWGHAIPDTLQYLHGKGNGKVSTLRVLNEINFLHTGLETIVSPWGVSKQMREVIQSQTTLNHQPFSHH</sequence>
<dbReference type="SUPFAM" id="SSF57667">
    <property type="entry name" value="beta-beta-alpha zinc fingers"/>
    <property type="match status" value="1"/>
</dbReference>
<evidence type="ECO:0000256" key="7">
    <source>
        <dbReference type="PROSITE-ProRule" id="PRU00042"/>
    </source>
</evidence>
<proteinExistence type="predicted"/>
<dbReference type="InterPro" id="IPR051059">
    <property type="entry name" value="VerF-like"/>
</dbReference>
<dbReference type="InterPro" id="IPR007219">
    <property type="entry name" value="XnlR_reg_dom"/>
</dbReference>
<dbReference type="PROSITE" id="PS00028">
    <property type="entry name" value="ZINC_FINGER_C2H2_1"/>
    <property type="match status" value="2"/>
</dbReference>
<comment type="subcellular location">
    <subcellularLocation>
        <location evidence="1">Nucleus</location>
    </subcellularLocation>
</comment>
<dbReference type="OrthoDB" id="3945418at2759"/>
<reference evidence="10" key="1">
    <citation type="journal article" date="2014" name="Nat. Commun.">
        <title>Genomic adaptations of the halophilic Dead Sea filamentous fungus Eurotium rubrum.</title>
        <authorList>
            <person name="Kis-Papo T."/>
            <person name="Weig A.R."/>
            <person name="Riley R."/>
            <person name="Persoh D."/>
            <person name="Salamov A."/>
            <person name="Sun H."/>
            <person name="Lipzen A."/>
            <person name="Wasser S.P."/>
            <person name="Rambold G."/>
            <person name="Grigoriev I.V."/>
            <person name="Nevo E."/>
        </authorList>
    </citation>
    <scope>NUCLEOTIDE SEQUENCE [LARGE SCALE GENOMIC DNA]</scope>
    <source>
        <strain evidence="10">CBS 135680</strain>
    </source>
</reference>
<dbReference type="GO" id="GO:0006351">
    <property type="term" value="P:DNA-templated transcription"/>
    <property type="evidence" value="ECO:0007669"/>
    <property type="project" value="InterPro"/>
</dbReference>
<dbReference type="GO" id="GO:0000785">
    <property type="term" value="C:chromatin"/>
    <property type="evidence" value="ECO:0007669"/>
    <property type="project" value="TreeGrafter"/>
</dbReference>
<dbReference type="EMBL" id="KK088412">
    <property type="protein sequence ID" value="EYE99049.1"/>
    <property type="molecule type" value="Genomic_DNA"/>
</dbReference>
<dbReference type="GO" id="GO:0000981">
    <property type="term" value="F:DNA-binding transcription factor activity, RNA polymerase II-specific"/>
    <property type="evidence" value="ECO:0007669"/>
    <property type="project" value="InterPro"/>
</dbReference>
<evidence type="ECO:0000256" key="1">
    <source>
        <dbReference type="ARBA" id="ARBA00004123"/>
    </source>
</evidence>
<dbReference type="STRING" id="1388766.A0A017SR80"/>
<dbReference type="PANTHER" id="PTHR40626:SF14">
    <property type="entry name" value="C2H2 TYPE ZINC FINGER DOMAIN PROTEIN (AFU_ORTHOLOGUE AFUA_1G02360)"/>
    <property type="match status" value="1"/>
</dbReference>
<evidence type="ECO:0000256" key="6">
    <source>
        <dbReference type="ARBA" id="ARBA00023242"/>
    </source>
</evidence>
<name>A0A017SR80_ASPRC</name>
<organism evidence="9 10">
    <name type="scientific">Aspergillus ruber (strain CBS 135680)</name>
    <dbReference type="NCBI Taxonomy" id="1388766"/>
    <lineage>
        <taxon>Eukaryota</taxon>
        <taxon>Fungi</taxon>
        <taxon>Dikarya</taxon>
        <taxon>Ascomycota</taxon>
        <taxon>Pezizomycotina</taxon>
        <taxon>Eurotiomycetes</taxon>
        <taxon>Eurotiomycetidae</taxon>
        <taxon>Eurotiales</taxon>
        <taxon>Aspergillaceae</taxon>
        <taxon>Aspergillus</taxon>
        <taxon>Aspergillus subgen. Aspergillus</taxon>
    </lineage>
</organism>
<dbReference type="GO" id="GO:0000978">
    <property type="term" value="F:RNA polymerase II cis-regulatory region sequence-specific DNA binding"/>
    <property type="evidence" value="ECO:0007669"/>
    <property type="project" value="InterPro"/>
</dbReference>
<dbReference type="HOGENOM" id="CLU_024140_0_0_1"/>
<dbReference type="SMART" id="SM00355">
    <property type="entry name" value="ZnF_C2H2"/>
    <property type="match status" value="2"/>
</dbReference>
<protein>
    <recommendedName>
        <fullName evidence="8">C2H2-type domain-containing protein</fullName>
    </recommendedName>
</protein>
<evidence type="ECO:0000256" key="3">
    <source>
        <dbReference type="ARBA" id="ARBA00022737"/>
    </source>
</evidence>
<keyword evidence="2" id="KW-0479">Metal-binding</keyword>